<evidence type="ECO:0000313" key="3">
    <source>
        <dbReference type="EMBL" id="SEB80846.1"/>
    </source>
</evidence>
<proteinExistence type="predicted"/>
<gene>
    <name evidence="3" type="ORF">SAMN05192540_1598</name>
</gene>
<dbReference type="Pfam" id="PF00534">
    <property type="entry name" value="Glycos_transf_1"/>
    <property type="match status" value="1"/>
</dbReference>
<feature type="domain" description="Glycosyl transferase family 1" evidence="1">
    <location>
        <begin position="218"/>
        <end position="384"/>
    </location>
</feature>
<sequence>MGKRILIIGYNYSPELTGIGKYSGEMTEWLAQKGYQCHVLTTYPYYPQWKVQEPYRKKRFWFSTEKNSTGSITVYRCPMYVPQEPTGKKRMGSDLSFFMSAIFRLIPLLFSKKFDFVFNVAPSFHVGFLGVFYNRFRKTKLIYHIQDLQIEVAQELKMIQSKKILNICYKAEGYILKRADVISSISERMVEKIEEKAKKKVVLFPNWVDNTVFYPLNDQDKIKKEYGYRPSDKVILYSGAIGEKQGLRAILDVAERLISDKKIQFIICGTGPYKAKLEELARMKQLTNVQFLPLQPKDKFNAFLNMADLHLVIQKSKASDLLLPSKLTAILAVGGLALVTADEGSSLHIVINKFNMGILVATENQNALEDGIALGISSSNSVEIKNNARVYSEKYLSIENVMKTFQKTVFT</sequence>
<dbReference type="InterPro" id="IPR028098">
    <property type="entry name" value="Glyco_trans_4-like_N"/>
</dbReference>
<dbReference type="Pfam" id="PF13579">
    <property type="entry name" value="Glyco_trans_4_4"/>
    <property type="match status" value="1"/>
</dbReference>
<dbReference type="AlphaFoldDB" id="A0A1H4MCV0"/>
<evidence type="ECO:0000259" key="1">
    <source>
        <dbReference type="Pfam" id="PF00534"/>
    </source>
</evidence>
<dbReference type="RefSeq" id="WP_074671697.1">
    <property type="nucleotide sequence ID" value="NZ_FNTB01000001.1"/>
</dbReference>
<dbReference type="SUPFAM" id="SSF53756">
    <property type="entry name" value="UDP-Glycosyltransferase/glycogen phosphorylase"/>
    <property type="match status" value="1"/>
</dbReference>
<protein>
    <submittedName>
        <fullName evidence="3">Colanic acid biosynthesis glycosyl transferase WcaI</fullName>
    </submittedName>
</protein>
<dbReference type="Gene3D" id="3.40.50.2000">
    <property type="entry name" value="Glycogen Phosphorylase B"/>
    <property type="match status" value="2"/>
</dbReference>
<dbReference type="CDD" id="cd03794">
    <property type="entry name" value="GT4_WbuB-like"/>
    <property type="match status" value="1"/>
</dbReference>
<name>A0A1H4MCV0_9FLAO</name>
<reference evidence="3 4" key="1">
    <citation type="submission" date="2016-10" db="EMBL/GenBank/DDBJ databases">
        <authorList>
            <person name="de Groot N.N."/>
        </authorList>
    </citation>
    <scope>NUCLEOTIDE SEQUENCE [LARGE SCALE GENOMIC DNA]</scope>
    <source>
        <strain evidence="3 4">MAR_2009_71</strain>
    </source>
</reference>
<dbReference type="OrthoDB" id="9811902at2"/>
<dbReference type="InterPro" id="IPR050194">
    <property type="entry name" value="Glycosyltransferase_grp1"/>
</dbReference>
<evidence type="ECO:0000259" key="2">
    <source>
        <dbReference type="Pfam" id="PF13579"/>
    </source>
</evidence>
<evidence type="ECO:0000313" key="4">
    <source>
        <dbReference type="Proteomes" id="UP000183038"/>
    </source>
</evidence>
<dbReference type="NCBIfam" id="NF007640">
    <property type="entry name" value="PRK10307.1"/>
    <property type="match status" value="1"/>
</dbReference>
<organism evidence="3 4">
    <name type="scientific">Maribacter dokdonensis</name>
    <dbReference type="NCBI Taxonomy" id="320912"/>
    <lineage>
        <taxon>Bacteria</taxon>
        <taxon>Pseudomonadati</taxon>
        <taxon>Bacteroidota</taxon>
        <taxon>Flavobacteriia</taxon>
        <taxon>Flavobacteriales</taxon>
        <taxon>Flavobacteriaceae</taxon>
        <taxon>Maribacter</taxon>
    </lineage>
</organism>
<dbReference type="EMBL" id="FNTB01000001">
    <property type="protein sequence ID" value="SEB80846.1"/>
    <property type="molecule type" value="Genomic_DNA"/>
</dbReference>
<dbReference type="Proteomes" id="UP000183038">
    <property type="component" value="Unassembled WGS sequence"/>
</dbReference>
<dbReference type="PANTHER" id="PTHR45947">
    <property type="entry name" value="SULFOQUINOVOSYL TRANSFERASE SQD2"/>
    <property type="match status" value="1"/>
</dbReference>
<dbReference type="InterPro" id="IPR001296">
    <property type="entry name" value="Glyco_trans_1"/>
</dbReference>
<accession>A0A1H4MCV0</accession>
<dbReference type="GO" id="GO:0016758">
    <property type="term" value="F:hexosyltransferase activity"/>
    <property type="evidence" value="ECO:0007669"/>
    <property type="project" value="TreeGrafter"/>
</dbReference>
<feature type="domain" description="Glycosyltransferase subfamily 4-like N-terminal" evidence="2">
    <location>
        <begin position="17"/>
        <end position="207"/>
    </location>
</feature>
<dbReference type="PANTHER" id="PTHR45947:SF3">
    <property type="entry name" value="SULFOQUINOVOSYL TRANSFERASE SQD2"/>
    <property type="match status" value="1"/>
</dbReference>
<keyword evidence="3" id="KW-0808">Transferase</keyword>